<dbReference type="AlphaFoldDB" id="A0A9Q8P929"/>
<reference evidence="2" key="2">
    <citation type="journal article" date="2022" name="Microb. Genom.">
        <title>A chromosome-scale genome assembly of the tomato pathogen Cladosporium fulvum reveals a compartmentalized genome architecture and the presence of a dispensable chromosome.</title>
        <authorList>
            <person name="Zaccaron A.Z."/>
            <person name="Chen L.H."/>
            <person name="Samaras A."/>
            <person name="Stergiopoulos I."/>
        </authorList>
    </citation>
    <scope>NUCLEOTIDE SEQUENCE</scope>
    <source>
        <strain evidence="2">Race5_Kim</strain>
    </source>
</reference>
<accession>A0A9Q8P929</accession>
<name>A0A9Q8P929_PASFU</name>
<feature type="region of interest" description="Disordered" evidence="1">
    <location>
        <begin position="81"/>
        <end position="129"/>
    </location>
</feature>
<organism evidence="2 3">
    <name type="scientific">Passalora fulva</name>
    <name type="common">Tomato leaf mold</name>
    <name type="synonym">Cladosporium fulvum</name>
    <dbReference type="NCBI Taxonomy" id="5499"/>
    <lineage>
        <taxon>Eukaryota</taxon>
        <taxon>Fungi</taxon>
        <taxon>Dikarya</taxon>
        <taxon>Ascomycota</taxon>
        <taxon>Pezizomycotina</taxon>
        <taxon>Dothideomycetes</taxon>
        <taxon>Dothideomycetidae</taxon>
        <taxon>Mycosphaerellales</taxon>
        <taxon>Mycosphaerellaceae</taxon>
        <taxon>Fulvia</taxon>
    </lineage>
</organism>
<dbReference type="EMBL" id="CP090167">
    <property type="protein sequence ID" value="UJO17521.1"/>
    <property type="molecule type" value="Genomic_DNA"/>
</dbReference>
<protein>
    <submittedName>
        <fullName evidence="2">Uncharacterized protein</fullName>
    </submittedName>
</protein>
<reference evidence="2" key="1">
    <citation type="submission" date="2021-12" db="EMBL/GenBank/DDBJ databases">
        <authorList>
            <person name="Zaccaron A."/>
            <person name="Stergiopoulos I."/>
        </authorList>
    </citation>
    <scope>NUCLEOTIDE SEQUENCE</scope>
    <source>
        <strain evidence="2">Race5_Kim</strain>
    </source>
</reference>
<evidence type="ECO:0000313" key="2">
    <source>
        <dbReference type="EMBL" id="UJO17521.1"/>
    </source>
</evidence>
<dbReference type="OrthoDB" id="10496444at2759"/>
<keyword evidence="3" id="KW-1185">Reference proteome</keyword>
<sequence length="556" mass="61895">MADNTQRQQEPPRPPFYKSSTLIPYHLQVVQFHGTTIRDRSPGERARAYLVRSSLSLNNRVVNKGGISAPVVPTIDPIQTRQATTTTETGCNTSHSLLKRARPSSRPATAQSGHKHRKTSSSLSQSLQLAATKDPRLQTFAGSETKNTALPLTLHGDDFTTNSRSLATKDAPQRSRSIERVASKVKSTAKITVTRLGKVFHHKRARGKSVGRLRKCEPRLERIPIALDDSTLPRPKPTEPTLQWMRTPVAVTKAQERLYQSTRRSCSAWEVEILGTMLERAFKYGHTDFSDLRPIGRLLARCTGTLSFKLQKVWPSGCRVMQRMYSRNDGREDDMATLIPPLGAPALIARPDAAATASGSTSWFVVDIEGPPMKGKPGLRSQIKLGIADEVIGHYQVTSMAPDFRVCCVSRKQVRSTERSLRQSERQLGEGSAPTERVQSVVIRVQSVIKYDRGSVETLNDLLTVQATQDTSTFKSPMASDGTADSTAPIHWLDKSRTQLFREHLDCPPGEEAPKTKEATIILVASIFHNDNLLLCRRTRDNEWKIPMLSIHRNTN</sequence>
<evidence type="ECO:0000313" key="3">
    <source>
        <dbReference type="Proteomes" id="UP000756132"/>
    </source>
</evidence>
<dbReference type="KEGG" id="ffu:CLAFUR5_06293"/>
<feature type="compositionally biased region" description="Low complexity" evidence="1">
    <location>
        <begin position="120"/>
        <end position="129"/>
    </location>
</feature>
<dbReference type="Proteomes" id="UP000756132">
    <property type="component" value="Chromosome 5"/>
</dbReference>
<dbReference type="RefSeq" id="XP_047761887.1">
    <property type="nucleotide sequence ID" value="XM_047905441.1"/>
</dbReference>
<dbReference type="GeneID" id="71986171"/>
<evidence type="ECO:0000256" key="1">
    <source>
        <dbReference type="SAM" id="MobiDB-lite"/>
    </source>
</evidence>
<proteinExistence type="predicted"/>
<gene>
    <name evidence="2" type="ORF">CLAFUR5_06293</name>
</gene>